<dbReference type="Proteomes" id="UP000286931">
    <property type="component" value="Unassembled WGS sequence"/>
</dbReference>
<dbReference type="InterPro" id="IPR026004">
    <property type="entry name" value="Septum_form"/>
</dbReference>
<comment type="caution">
    <text evidence="4">The sequence shown here is derived from an EMBL/GenBank/DDBJ whole genome shotgun (WGS) entry which is preliminary data.</text>
</comment>
<evidence type="ECO:0000259" key="3">
    <source>
        <dbReference type="Pfam" id="PF13845"/>
    </source>
</evidence>
<feature type="transmembrane region" description="Helical" evidence="2">
    <location>
        <begin position="83"/>
        <end position="105"/>
    </location>
</feature>
<dbReference type="AlphaFoldDB" id="A0A401YXV7"/>
<accession>A0A401YXV7</accession>
<feature type="compositionally biased region" description="Gly residues" evidence="1">
    <location>
        <begin position="8"/>
        <end position="19"/>
    </location>
</feature>
<feature type="region of interest" description="Disordered" evidence="1">
    <location>
        <begin position="1"/>
        <end position="74"/>
    </location>
</feature>
<reference evidence="4 5" key="1">
    <citation type="submission" date="2018-12" db="EMBL/GenBank/DDBJ databases">
        <title>Draft genome sequence of Embleya hyalina NBRC 13850T.</title>
        <authorList>
            <person name="Komaki H."/>
            <person name="Hosoyama A."/>
            <person name="Kimura A."/>
            <person name="Ichikawa N."/>
            <person name="Tamura T."/>
        </authorList>
    </citation>
    <scope>NUCLEOTIDE SEQUENCE [LARGE SCALE GENOMIC DNA]</scope>
    <source>
        <strain evidence="4 5">NBRC 13850</strain>
    </source>
</reference>
<evidence type="ECO:0000256" key="1">
    <source>
        <dbReference type="SAM" id="MobiDB-lite"/>
    </source>
</evidence>
<organism evidence="4 5">
    <name type="scientific">Embleya hyalina</name>
    <dbReference type="NCBI Taxonomy" id="516124"/>
    <lineage>
        <taxon>Bacteria</taxon>
        <taxon>Bacillati</taxon>
        <taxon>Actinomycetota</taxon>
        <taxon>Actinomycetes</taxon>
        <taxon>Kitasatosporales</taxon>
        <taxon>Streptomycetaceae</taxon>
        <taxon>Embleya</taxon>
    </lineage>
</organism>
<evidence type="ECO:0000313" key="5">
    <source>
        <dbReference type="Proteomes" id="UP000286931"/>
    </source>
</evidence>
<dbReference type="Pfam" id="PF13845">
    <property type="entry name" value="Septum_form"/>
    <property type="match status" value="1"/>
</dbReference>
<protein>
    <recommendedName>
        <fullName evidence="3">Septum formation-related domain-containing protein</fullName>
    </recommendedName>
</protein>
<evidence type="ECO:0000256" key="2">
    <source>
        <dbReference type="SAM" id="Phobius"/>
    </source>
</evidence>
<keyword evidence="2" id="KW-0812">Transmembrane</keyword>
<dbReference type="OrthoDB" id="3628931at2"/>
<feature type="region of interest" description="Disordered" evidence="1">
    <location>
        <begin position="108"/>
        <end position="163"/>
    </location>
</feature>
<feature type="compositionally biased region" description="Low complexity" evidence="1">
    <location>
        <begin position="114"/>
        <end position="153"/>
    </location>
</feature>
<feature type="compositionally biased region" description="Low complexity" evidence="1">
    <location>
        <begin position="20"/>
        <end position="40"/>
    </location>
</feature>
<feature type="compositionally biased region" description="Gly residues" evidence="1">
    <location>
        <begin position="48"/>
        <end position="74"/>
    </location>
</feature>
<dbReference type="EMBL" id="BIFH01000033">
    <property type="protein sequence ID" value="GCD99442.1"/>
    <property type="molecule type" value="Genomic_DNA"/>
</dbReference>
<dbReference type="RefSeq" id="WP_126641252.1">
    <property type="nucleotide sequence ID" value="NZ_BIFH01000033.1"/>
</dbReference>
<proteinExistence type="predicted"/>
<sequence length="275" mass="28119">MTMPPSPGQGGYPGYGQQPGQGYPSNQPYPGQQYPQGGQQYPPPPNPYGGGGPQYPGNYGGGGGYGGGMPPGPNQGGSGKGPLIAVVIAAIVVVGGIIATLVVVLGGDDKKKSASPTPGPTTSAVSSPSATQSAPPTTRPTTSRPTAPRTTASGGTDPTMPSEVQYVDLSKGDCVTLDTTSGTIDKKTCTTTHNGEVIMTYELTGSTYPGESAITDQTETKCTPALTAAVNGRPDASQFTFTYTFPKQPGWDIGRRKVTCIAKYKSGQTLTKPLR</sequence>
<keyword evidence="2" id="KW-0472">Membrane</keyword>
<gene>
    <name evidence="4" type="ORF">EHYA_07163</name>
</gene>
<feature type="domain" description="Septum formation-related" evidence="3">
    <location>
        <begin position="171"/>
        <end position="263"/>
    </location>
</feature>
<keyword evidence="5" id="KW-1185">Reference proteome</keyword>
<evidence type="ECO:0000313" key="4">
    <source>
        <dbReference type="EMBL" id="GCD99442.1"/>
    </source>
</evidence>
<keyword evidence="2" id="KW-1133">Transmembrane helix</keyword>
<name>A0A401YXV7_9ACTN</name>